<keyword evidence="4" id="KW-0067">ATP-binding</keyword>
<feature type="non-terminal residue" evidence="8">
    <location>
        <position position="1"/>
    </location>
</feature>
<dbReference type="Gene3D" id="3.40.50.10810">
    <property type="entry name" value="Tandem AAA-ATPase domain"/>
    <property type="match status" value="1"/>
</dbReference>
<feature type="domain" description="Helicase C-terminal" evidence="7">
    <location>
        <begin position="260"/>
        <end position="430"/>
    </location>
</feature>
<keyword evidence="2" id="KW-0378">Hydrolase</keyword>
<keyword evidence="1" id="KW-0547">Nucleotide-binding</keyword>
<dbReference type="GO" id="GO:0005634">
    <property type="term" value="C:nucleus"/>
    <property type="evidence" value="ECO:0007669"/>
    <property type="project" value="TreeGrafter"/>
</dbReference>
<reference evidence="8 9" key="1">
    <citation type="submission" date="2014-04" db="EMBL/GenBank/DDBJ databases">
        <title>Genome evolution of avian class.</title>
        <authorList>
            <person name="Zhang G."/>
            <person name="Li C."/>
        </authorList>
    </citation>
    <scope>NUCLEOTIDE SEQUENCE [LARGE SCALE GENOMIC DNA]</scope>
    <source>
        <strain evidence="8">BGI_N333</strain>
    </source>
</reference>
<dbReference type="InterPro" id="IPR049730">
    <property type="entry name" value="SNF2/RAD54-like_C"/>
</dbReference>
<protein>
    <submittedName>
        <fullName evidence="8">DNA repair and recombination protein RAD54B</fullName>
    </submittedName>
</protein>
<dbReference type="Proteomes" id="UP000053840">
    <property type="component" value="Unassembled WGS sequence"/>
</dbReference>
<evidence type="ECO:0000256" key="3">
    <source>
        <dbReference type="ARBA" id="ARBA00022806"/>
    </source>
</evidence>
<feature type="non-terminal residue" evidence="8">
    <location>
        <position position="530"/>
    </location>
</feature>
<dbReference type="GO" id="GO:0007131">
    <property type="term" value="P:reciprocal meiotic recombination"/>
    <property type="evidence" value="ECO:0007669"/>
    <property type="project" value="TreeGrafter"/>
</dbReference>
<evidence type="ECO:0000313" key="9">
    <source>
        <dbReference type="Proteomes" id="UP000053840"/>
    </source>
</evidence>
<dbReference type="AlphaFoldDB" id="A0A091S4C5"/>
<dbReference type="SMART" id="SM00490">
    <property type="entry name" value="HELICc"/>
    <property type="match status" value="1"/>
</dbReference>
<dbReference type="Pfam" id="PF00271">
    <property type="entry name" value="Helicase_C"/>
    <property type="match status" value="1"/>
</dbReference>
<dbReference type="InterPro" id="IPR000330">
    <property type="entry name" value="SNF2_N"/>
</dbReference>
<feature type="domain" description="Helicase ATP-binding" evidence="6">
    <location>
        <begin position="1"/>
        <end position="91"/>
    </location>
</feature>
<feature type="region of interest" description="Disordered" evidence="5">
    <location>
        <begin position="455"/>
        <end position="486"/>
    </location>
</feature>
<name>A0A091S4C5_NESNO</name>
<dbReference type="GO" id="GO:0004386">
    <property type="term" value="F:helicase activity"/>
    <property type="evidence" value="ECO:0007669"/>
    <property type="project" value="UniProtKB-KW"/>
</dbReference>
<dbReference type="PANTHER" id="PTHR45629:SF7">
    <property type="entry name" value="DNA EXCISION REPAIR PROTEIN ERCC-6-RELATED"/>
    <property type="match status" value="1"/>
</dbReference>
<evidence type="ECO:0000256" key="1">
    <source>
        <dbReference type="ARBA" id="ARBA00022741"/>
    </source>
</evidence>
<dbReference type="GO" id="GO:0016787">
    <property type="term" value="F:hydrolase activity"/>
    <property type="evidence" value="ECO:0007669"/>
    <property type="project" value="UniProtKB-KW"/>
</dbReference>
<keyword evidence="3" id="KW-0347">Helicase</keyword>
<dbReference type="PROSITE" id="PS51194">
    <property type="entry name" value="HELICASE_CTER"/>
    <property type="match status" value="1"/>
</dbReference>
<dbReference type="FunFam" id="1.20.120.850:FF:000004">
    <property type="entry name" value="DNA repair and recombination protein RAD54B"/>
    <property type="match status" value="1"/>
</dbReference>
<dbReference type="CDD" id="cd18793">
    <property type="entry name" value="SF2_C_SNF"/>
    <property type="match status" value="1"/>
</dbReference>
<dbReference type="PANTHER" id="PTHR45629">
    <property type="entry name" value="SNF2/RAD54 FAMILY MEMBER"/>
    <property type="match status" value="1"/>
</dbReference>
<evidence type="ECO:0000256" key="4">
    <source>
        <dbReference type="ARBA" id="ARBA00022840"/>
    </source>
</evidence>
<dbReference type="GO" id="GO:0000724">
    <property type="term" value="P:double-strand break repair via homologous recombination"/>
    <property type="evidence" value="ECO:0007669"/>
    <property type="project" value="TreeGrafter"/>
</dbReference>
<evidence type="ECO:0000313" key="8">
    <source>
        <dbReference type="EMBL" id="KFQ50140.1"/>
    </source>
</evidence>
<dbReference type="Gene3D" id="1.20.120.850">
    <property type="entry name" value="SWI2/SNF2 ATPases, N-terminal domain"/>
    <property type="match status" value="1"/>
</dbReference>
<dbReference type="FunFam" id="3.40.50.300:FF:000332">
    <property type="entry name" value="DNA repair and recombination protein RAD54-like"/>
    <property type="match status" value="1"/>
</dbReference>
<evidence type="ECO:0000259" key="7">
    <source>
        <dbReference type="PROSITE" id="PS51194"/>
    </source>
</evidence>
<evidence type="ECO:0000256" key="5">
    <source>
        <dbReference type="SAM" id="MobiDB-lite"/>
    </source>
</evidence>
<proteinExistence type="predicted"/>
<dbReference type="GO" id="GO:0005524">
    <property type="term" value="F:ATP binding"/>
    <property type="evidence" value="ECO:0007669"/>
    <property type="project" value="UniProtKB-KW"/>
</dbReference>
<evidence type="ECO:0000259" key="6">
    <source>
        <dbReference type="PROSITE" id="PS51192"/>
    </source>
</evidence>
<gene>
    <name evidence="8" type="ORF">N333_01331</name>
</gene>
<organism evidence="8 9">
    <name type="scientific">Nestor notabilis</name>
    <name type="common">Kea</name>
    <dbReference type="NCBI Taxonomy" id="176057"/>
    <lineage>
        <taxon>Eukaryota</taxon>
        <taxon>Metazoa</taxon>
        <taxon>Chordata</taxon>
        <taxon>Craniata</taxon>
        <taxon>Vertebrata</taxon>
        <taxon>Euteleostomi</taxon>
        <taxon>Archelosauria</taxon>
        <taxon>Archosauria</taxon>
        <taxon>Dinosauria</taxon>
        <taxon>Saurischia</taxon>
        <taxon>Theropoda</taxon>
        <taxon>Coelurosauria</taxon>
        <taxon>Aves</taxon>
        <taxon>Neognathae</taxon>
        <taxon>Neoaves</taxon>
        <taxon>Telluraves</taxon>
        <taxon>Australaves</taxon>
        <taxon>Psittaciformes</taxon>
        <taxon>Psittacidae</taxon>
        <taxon>Nestor</taxon>
    </lineage>
</organism>
<dbReference type="Gene3D" id="3.40.50.300">
    <property type="entry name" value="P-loop containing nucleotide triphosphate hydrolases"/>
    <property type="match status" value="1"/>
</dbReference>
<dbReference type="SUPFAM" id="SSF52540">
    <property type="entry name" value="P-loop containing nucleoside triphosphate hydrolases"/>
    <property type="match status" value="2"/>
</dbReference>
<evidence type="ECO:0000256" key="2">
    <source>
        <dbReference type="ARBA" id="ARBA00022801"/>
    </source>
</evidence>
<dbReference type="InterPro" id="IPR027417">
    <property type="entry name" value="P-loop_NTPase"/>
</dbReference>
<dbReference type="InterPro" id="IPR038718">
    <property type="entry name" value="SNF2-like_sf"/>
</dbReference>
<sequence>QDHKVEEFITSPLYSVMIISYEMLLRSLDQIQTIEFNLLICDEGHRLKNSSIKTNTALTSLSCERRIILTGTPIQNDLQEFYALIEFVNPGILGSLSTYRKIYEEPIVRSREPSATKEEKELGEKRAAELTRLTGLFILRRTQEIINKFLPPKKENIIFCRPAALQLELYRKLLSSRVIRSCLQGRLENSPHLICIGALKKLCNHPCLLFKAIKEKSCDPMADEHDESSLYEGLIDVFPQDYTSDTFSETDSGKLQVLVKLLAAIHELKSSERQVWKKGKGRVVLVSSYTQTLNILQETCKHYGYSYTRLDGHTPVSQRQQIVDAFNSKFSPAFIFLLSSKAGGVGLNLVGASHLVLYDIDWNPATDIQAMARVWRDGQKHTVHIYRLLTTGSIEEKIYQRQISKQDLSGAVVDLSKTSEHIHFSVEELRNLFTLHEDSSCVTHDLLECDCMGKKDHQNPSSENPSVSRSCQLGQNHGKSNSKKPLSMSQLMQWKHFSGQHQTLADPFLERIKENVSFIFQNVTSPTSPT</sequence>
<dbReference type="GO" id="GO:0015616">
    <property type="term" value="F:DNA translocase activity"/>
    <property type="evidence" value="ECO:0007669"/>
    <property type="project" value="TreeGrafter"/>
</dbReference>
<feature type="compositionally biased region" description="Polar residues" evidence="5">
    <location>
        <begin position="459"/>
        <end position="486"/>
    </location>
</feature>
<accession>A0A091S4C5</accession>
<keyword evidence="9" id="KW-1185">Reference proteome</keyword>
<dbReference type="EMBL" id="KK940222">
    <property type="protein sequence ID" value="KFQ50140.1"/>
    <property type="molecule type" value="Genomic_DNA"/>
</dbReference>
<dbReference type="PROSITE" id="PS51192">
    <property type="entry name" value="HELICASE_ATP_BIND_1"/>
    <property type="match status" value="1"/>
</dbReference>
<dbReference type="InterPro" id="IPR001650">
    <property type="entry name" value="Helicase_C-like"/>
</dbReference>
<dbReference type="InterPro" id="IPR014001">
    <property type="entry name" value="Helicase_ATP-bd"/>
</dbReference>
<dbReference type="Pfam" id="PF00176">
    <property type="entry name" value="SNF2-rel_dom"/>
    <property type="match status" value="1"/>
</dbReference>
<dbReference type="InterPro" id="IPR050496">
    <property type="entry name" value="SNF2_RAD54_helicase_repair"/>
</dbReference>